<dbReference type="Pfam" id="PF01261">
    <property type="entry name" value="AP_endonuc_2"/>
    <property type="match status" value="1"/>
</dbReference>
<dbReference type="AlphaFoldDB" id="A0A941AZP0"/>
<feature type="region of interest" description="Disordered" evidence="1">
    <location>
        <begin position="66"/>
        <end position="85"/>
    </location>
</feature>
<dbReference type="Gene3D" id="3.20.20.150">
    <property type="entry name" value="Divalent-metal-dependent TIM barrel enzymes"/>
    <property type="match status" value="1"/>
</dbReference>
<dbReference type="InterPro" id="IPR036237">
    <property type="entry name" value="Xyl_isomerase-like_sf"/>
</dbReference>
<dbReference type="InterPro" id="IPR006311">
    <property type="entry name" value="TAT_signal"/>
</dbReference>
<dbReference type="RefSeq" id="WP_210868323.1">
    <property type="nucleotide sequence ID" value="NZ_JAGPNL010000001.1"/>
</dbReference>
<keyword evidence="3" id="KW-0413">Isomerase</keyword>
<dbReference type="InterPro" id="IPR013022">
    <property type="entry name" value="Xyl_isomerase-like_TIM-brl"/>
</dbReference>
<name>A0A941AZP0_9ACTN</name>
<organism evidence="3 4">
    <name type="scientific">Streptomyces tagetis</name>
    <dbReference type="NCBI Taxonomy" id="2820809"/>
    <lineage>
        <taxon>Bacteria</taxon>
        <taxon>Bacillati</taxon>
        <taxon>Actinomycetota</taxon>
        <taxon>Actinomycetes</taxon>
        <taxon>Kitasatosporales</taxon>
        <taxon>Streptomycetaceae</taxon>
        <taxon>Streptomyces</taxon>
    </lineage>
</organism>
<dbReference type="EMBL" id="JAGPNL010000001">
    <property type="protein sequence ID" value="MBQ0825671.1"/>
    <property type="molecule type" value="Genomic_DNA"/>
</dbReference>
<feature type="compositionally biased region" description="Basic and acidic residues" evidence="1">
    <location>
        <begin position="68"/>
        <end position="85"/>
    </location>
</feature>
<dbReference type="PANTHER" id="PTHR12110:SF41">
    <property type="entry name" value="INOSOSE DEHYDRATASE"/>
    <property type="match status" value="1"/>
</dbReference>
<dbReference type="Proteomes" id="UP000677875">
    <property type="component" value="Unassembled WGS sequence"/>
</dbReference>
<feature type="compositionally biased region" description="Low complexity" evidence="1">
    <location>
        <begin position="11"/>
        <end position="21"/>
    </location>
</feature>
<dbReference type="PROSITE" id="PS51318">
    <property type="entry name" value="TAT"/>
    <property type="match status" value="1"/>
</dbReference>
<accession>A0A941AZP0</accession>
<proteinExistence type="predicted"/>
<evidence type="ECO:0000313" key="3">
    <source>
        <dbReference type="EMBL" id="MBQ0825671.1"/>
    </source>
</evidence>
<evidence type="ECO:0000313" key="4">
    <source>
        <dbReference type="Proteomes" id="UP000677875"/>
    </source>
</evidence>
<evidence type="ECO:0000259" key="2">
    <source>
        <dbReference type="Pfam" id="PF01261"/>
    </source>
</evidence>
<dbReference type="PANTHER" id="PTHR12110">
    <property type="entry name" value="HYDROXYPYRUVATE ISOMERASE"/>
    <property type="match status" value="1"/>
</dbReference>
<protein>
    <submittedName>
        <fullName evidence="3">Sugar phosphate isomerase/epimerase</fullName>
    </submittedName>
</protein>
<comment type="caution">
    <text evidence="3">The sequence shown here is derived from an EMBL/GenBank/DDBJ whole genome shotgun (WGS) entry which is preliminary data.</text>
</comment>
<reference evidence="3" key="1">
    <citation type="submission" date="2021-04" db="EMBL/GenBank/DDBJ databases">
        <title>Genome seq and assembly of Streptomyces sp. RG38.</title>
        <authorList>
            <person name="Chhetri G."/>
        </authorList>
    </citation>
    <scope>NUCLEOTIDE SEQUENCE</scope>
    <source>
        <strain evidence="3">RG38</strain>
    </source>
</reference>
<dbReference type="GO" id="GO:0016853">
    <property type="term" value="F:isomerase activity"/>
    <property type="evidence" value="ECO:0007669"/>
    <property type="project" value="UniProtKB-KW"/>
</dbReference>
<feature type="domain" description="Xylose isomerase-like TIM barrel" evidence="2">
    <location>
        <begin position="124"/>
        <end position="383"/>
    </location>
</feature>
<gene>
    <name evidence="3" type="ORF">J5Y05_03965</name>
</gene>
<dbReference type="SUPFAM" id="SSF51658">
    <property type="entry name" value="Xylose isomerase-like"/>
    <property type="match status" value="1"/>
</dbReference>
<feature type="region of interest" description="Disordered" evidence="1">
    <location>
        <begin position="1"/>
        <end position="30"/>
    </location>
</feature>
<sequence>MTPYPDPSRTDATPNGPAPDGAAGGPDDGLRRALGIGRRGLLGTCTAVAAGAIAAPVFGAGPALAHGGGRDHDGHGHGHGHGRGDAKDVLVPAAKRGIILYTVRDATGRDPLATDLPSGFREVFRQLARFGYRQVEFAGYGQHPNAPGGASLESVAGAKLLRRWLDEYGLRAQGNHGFIPSSWPLTTADLDTFKKHLEIANILGLAHMGTGGDPTGSSHRADWDVAADKWNALGRIARREGIKLYTHNHDGAYGFLLDGGPKDDQGRPTRSSGIRKLEYFLKVTDPKYVWLEMDVFWAHVAQYKFHTYTAHDGSTRRDVFDPAGLVVRHNKRYPLFHAKDGVVSTTNGMGYEMVPFGTGVIDYTSFFSRVGERDYHHPMVEDDNAPSATDPGQSLRYAKISYDNMAALRRRRR</sequence>
<dbReference type="InterPro" id="IPR050312">
    <property type="entry name" value="IolE/XylAMocC-like"/>
</dbReference>
<evidence type="ECO:0000256" key="1">
    <source>
        <dbReference type="SAM" id="MobiDB-lite"/>
    </source>
</evidence>
<keyword evidence="4" id="KW-1185">Reference proteome</keyword>